<sequence length="187" mass="21106">MRRDARATCYEDEVEEREQENKKKKEEEEAKGIRREARRGAKESATLPRYGLGRGVHLHLLASLRGGSLPPVRSCREERIAGDYGKPPVPEPEADQRRVAVVPTHWQLTLAKRGPKTTRFVGFRGRVLISRTENKLDPPVVDAPVVALSHPCSNICGKMLHVADKRVYTLSFRMIEHDEISVQHPGS</sequence>
<gene>
    <name evidence="2" type="ORF">X777_12711</name>
</gene>
<evidence type="ECO:0000313" key="2">
    <source>
        <dbReference type="EMBL" id="EZA48795.1"/>
    </source>
</evidence>
<proteinExistence type="predicted"/>
<dbReference type="Proteomes" id="UP000053097">
    <property type="component" value="Unassembled WGS sequence"/>
</dbReference>
<dbReference type="EMBL" id="KK107570">
    <property type="protein sequence ID" value="EZA48795.1"/>
    <property type="molecule type" value="Genomic_DNA"/>
</dbReference>
<accession>A0A026VYQ7</accession>
<reference evidence="2 3" key="1">
    <citation type="journal article" date="2014" name="Curr. Biol.">
        <title>The genome of the clonal raider ant Cerapachys biroi.</title>
        <authorList>
            <person name="Oxley P.R."/>
            <person name="Ji L."/>
            <person name="Fetter-Pruneda I."/>
            <person name="McKenzie S.K."/>
            <person name="Li C."/>
            <person name="Hu H."/>
            <person name="Zhang G."/>
            <person name="Kronauer D.J."/>
        </authorList>
    </citation>
    <scope>NUCLEOTIDE SEQUENCE [LARGE SCALE GENOMIC DNA]</scope>
</reference>
<feature type="compositionally biased region" description="Basic and acidic residues" evidence="1">
    <location>
        <begin position="19"/>
        <end position="42"/>
    </location>
</feature>
<protein>
    <submittedName>
        <fullName evidence="2">Uncharacterized protein</fullName>
    </submittedName>
</protein>
<evidence type="ECO:0000313" key="3">
    <source>
        <dbReference type="Proteomes" id="UP000053097"/>
    </source>
</evidence>
<evidence type="ECO:0000256" key="1">
    <source>
        <dbReference type="SAM" id="MobiDB-lite"/>
    </source>
</evidence>
<organism evidence="2 3">
    <name type="scientific">Ooceraea biroi</name>
    <name type="common">Clonal raider ant</name>
    <name type="synonym">Cerapachys biroi</name>
    <dbReference type="NCBI Taxonomy" id="2015173"/>
    <lineage>
        <taxon>Eukaryota</taxon>
        <taxon>Metazoa</taxon>
        <taxon>Ecdysozoa</taxon>
        <taxon>Arthropoda</taxon>
        <taxon>Hexapoda</taxon>
        <taxon>Insecta</taxon>
        <taxon>Pterygota</taxon>
        <taxon>Neoptera</taxon>
        <taxon>Endopterygota</taxon>
        <taxon>Hymenoptera</taxon>
        <taxon>Apocrita</taxon>
        <taxon>Aculeata</taxon>
        <taxon>Formicoidea</taxon>
        <taxon>Formicidae</taxon>
        <taxon>Dorylinae</taxon>
        <taxon>Ooceraea</taxon>
    </lineage>
</organism>
<name>A0A026VYQ7_OOCBI</name>
<dbReference type="AlphaFoldDB" id="A0A026VYQ7"/>
<feature type="region of interest" description="Disordered" evidence="1">
    <location>
        <begin position="1"/>
        <end position="43"/>
    </location>
</feature>
<keyword evidence="3" id="KW-1185">Reference proteome</keyword>